<reference evidence="4" key="3">
    <citation type="submission" date="2015-04" db="UniProtKB">
        <authorList>
            <consortium name="EnsemblPlants"/>
        </authorList>
    </citation>
    <scope>IDENTIFICATION</scope>
    <source>
        <strain evidence="4">cv. Jemalong A17</strain>
    </source>
</reference>
<accession>A0A0C3XKT5</accession>
<dbReference type="SUPFAM" id="SSF50630">
    <property type="entry name" value="Acid proteases"/>
    <property type="match status" value="1"/>
</dbReference>
<sequence length="1041" mass="115312">MANKAVKRNDTVSSPILTEKTITTKPQQLIGTLISSSLHSSPLPTIPFDLIPEILHRLPVKPLMQFRCVCKWWNSLISDPKFAKKHFRFSTTCLIHILTYSSLSHKYIIKSYPLNSLFTKDVAYNKIAQHEIASSHCVYNVGSCNGIICVAEYHIYERFAIYRLWNPSIRKFKELPPLELQHAGYNFQMHGFGHDPISDNYKVVVVFRDNNKTDVKAVHNAGTNFWKDIKETFQYDSVHCGAKIGKKCEWHDKLVGLPKNKEKGNTLKKDYVERMIIAAPNNFSEMVTMGTRLEEAVRDGIIVFEKAESSVNASKRYGNGHHKKKETEVGMVSAGAGQSMATVAPINAAQMPPSYPYVPYSQHPFFPPFYHQYPLPPGQPQVPVNAIAQQMKQQLPVQQQQQNQQARPTFPPIPMLYAELLPTLLHRGHCTTRQGKPPPDPLPPRFRSDLKCDFHQGALGHDVEGCYALKYIVKKLIDQGKLTFENNVPHVLDNPLPNHAAVNMIEVCEEAPRLDVRNVATPLVPLHIKLCKASLFSHDHAKCLGCLHNPLGCYTVQDDIQSLMNDNFLTVSDICVIVPVFHDPPVKSMPLKENVEPLVIRLLGPVLYASDRAIPYKYNATIIENGVEVPLVSLTVMNNTAEGTSASLRSGRVRPPLFQKKAATPTVPPIDKPTPTDVSPVNRDASQPGRSIEDSNLDEILRLIKRSDYKIVDQLLQTPSKISILSLLLSSAAHRDTLLKVLEQAYVDHEVTVDHFGSIVGNITACSNLWFSEDELPEAGKHHNLALHISVNCKSDMISNVLVDTGSSLNVMPKSTLDQLSYRGTPLRRSTFLVKAFDGTRKSVLGEIDLPITIGPETFLITFQVMDINASYSCLLGRPWIHDAGAVTSTLHQKLKFAKSGKLVTIHGEEAYLVSQLSSFSCIEAGSAEGTAFQGLTVEGTEPKRDGTAMASLKDAQRAVQEGQAAGWGRLIQLRENKHKEGLGFSPTSGVSTGAFCSAGFVNAITKEATGFGPRPVFVIPGGIARDWDAIDIPSIMHVSE</sequence>
<dbReference type="InterPro" id="IPR001810">
    <property type="entry name" value="F-box_dom"/>
</dbReference>
<keyword evidence="5" id="KW-1185">Reference proteome</keyword>
<evidence type="ECO:0000313" key="5">
    <source>
        <dbReference type="Proteomes" id="UP000002051"/>
    </source>
</evidence>
<dbReference type="InterPro" id="IPR001969">
    <property type="entry name" value="Aspartic_peptidase_AS"/>
</dbReference>
<dbReference type="EnsemblPlants" id="AES97621">
    <property type="protein sequence ID" value="AES97621"/>
    <property type="gene ID" value="MTR_5g057040"/>
</dbReference>
<dbReference type="EMBL" id="CM001221">
    <property type="protein sequence ID" value="AES97621.2"/>
    <property type="molecule type" value="Genomic_DNA"/>
</dbReference>
<dbReference type="AlphaFoldDB" id="G7K1M7"/>
<dbReference type="HOGENOM" id="CLU_292625_0_0_1"/>
<dbReference type="Pfam" id="PF08268">
    <property type="entry name" value="FBA_3"/>
    <property type="match status" value="1"/>
</dbReference>
<dbReference type="InterPro" id="IPR021109">
    <property type="entry name" value="Peptidase_aspartic_dom_sf"/>
</dbReference>
<dbReference type="PANTHER" id="PTHR32108:SF9">
    <property type="entry name" value="REVERSE TRANSCRIPTASE RNASE H-LIKE DOMAIN-CONTAINING PROTEIN"/>
    <property type="match status" value="1"/>
</dbReference>
<dbReference type="ExpressionAtlas" id="G7K1M7">
    <property type="expression patterns" value="differential"/>
</dbReference>
<evidence type="ECO:0000259" key="2">
    <source>
        <dbReference type="PROSITE" id="PS50181"/>
    </source>
</evidence>
<dbReference type="Gene3D" id="1.20.1280.50">
    <property type="match status" value="1"/>
</dbReference>
<evidence type="ECO:0000313" key="4">
    <source>
        <dbReference type="EnsemblPlants" id="AES97621"/>
    </source>
</evidence>
<dbReference type="CDD" id="cd22157">
    <property type="entry name" value="F-box_AtFBW1-like"/>
    <property type="match status" value="1"/>
</dbReference>
<dbReference type="STRING" id="3880.G7K1M7"/>
<feature type="domain" description="F-box" evidence="2">
    <location>
        <begin position="40"/>
        <end position="86"/>
    </location>
</feature>
<dbReference type="InterPro" id="IPR013187">
    <property type="entry name" value="F-box-assoc_dom_typ3"/>
</dbReference>
<feature type="region of interest" description="Disordered" evidence="1">
    <location>
        <begin position="662"/>
        <end position="692"/>
    </location>
</feature>
<protein>
    <submittedName>
        <fullName evidence="3">F-box protein interaction domain protein</fullName>
    </submittedName>
</protein>
<accession>G7K1M7</accession>
<evidence type="ECO:0000256" key="1">
    <source>
        <dbReference type="SAM" id="MobiDB-lite"/>
    </source>
</evidence>
<dbReference type="PROSITE" id="PS00141">
    <property type="entry name" value="ASP_PROTEASE"/>
    <property type="match status" value="1"/>
</dbReference>
<gene>
    <name evidence="3" type="ordered locus">MTR_5g057040</name>
</gene>
<reference evidence="3 5" key="2">
    <citation type="journal article" date="2014" name="BMC Genomics">
        <title>An improved genome release (version Mt4.0) for the model legume Medicago truncatula.</title>
        <authorList>
            <person name="Tang H."/>
            <person name="Krishnakumar V."/>
            <person name="Bidwell S."/>
            <person name="Rosen B."/>
            <person name="Chan A."/>
            <person name="Zhou S."/>
            <person name="Gentzbittel L."/>
            <person name="Childs K.L."/>
            <person name="Yandell M."/>
            <person name="Gundlach H."/>
            <person name="Mayer K.F."/>
            <person name="Schwartz D.C."/>
            <person name="Town C.D."/>
        </authorList>
    </citation>
    <scope>GENOME REANNOTATION</scope>
    <source>
        <strain evidence="4 5">cv. Jemalong A17</strain>
    </source>
</reference>
<dbReference type="PaxDb" id="3880-AES97621"/>
<dbReference type="NCBIfam" id="TIGR01640">
    <property type="entry name" value="F_box_assoc_1"/>
    <property type="match status" value="1"/>
</dbReference>
<dbReference type="GO" id="GO:0004190">
    <property type="term" value="F:aspartic-type endopeptidase activity"/>
    <property type="evidence" value="ECO:0007669"/>
    <property type="project" value="InterPro"/>
</dbReference>
<dbReference type="SUPFAM" id="SSF81383">
    <property type="entry name" value="F-box domain"/>
    <property type="match status" value="1"/>
</dbReference>
<dbReference type="Proteomes" id="UP000002051">
    <property type="component" value="Chromosome 5"/>
</dbReference>
<organism evidence="3 5">
    <name type="scientific">Medicago truncatula</name>
    <name type="common">Barrel medic</name>
    <name type="synonym">Medicago tribuloides</name>
    <dbReference type="NCBI Taxonomy" id="3880"/>
    <lineage>
        <taxon>Eukaryota</taxon>
        <taxon>Viridiplantae</taxon>
        <taxon>Streptophyta</taxon>
        <taxon>Embryophyta</taxon>
        <taxon>Tracheophyta</taxon>
        <taxon>Spermatophyta</taxon>
        <taxon>Magnoliopsida</taxon>
        <taxon>eudicotyledons</taxon>
        <taxon>Gunneridae</taxon>
        <taxon>Pentapetalae</taxon>
        <taxon>rosids</taxon>
        <taxon>fabids</taxon>
        <taxon>Fabales</taxon>
        <taxon>Fabaceae</taxon>
        <taxon>Papilionoideae</taxon>
        <taxon>50 kb inversion clade</taxon>
        <taxon>NPAAA clade</taxon>
        <taxon>Hologalegina</taxon>
        <taxon>IRL clade</taxon>
        <taxon>Trifolieae</taxon>
        <taxon>Medicago</taxon>
    </lineage>
</organism>
<dbReference type="Pfam" id="PF00646">
    <property type="entry name" value="F-box"/>
    <property type="match status" value="1"/>
</dbReference>
<dbReference type="PROSITE" id="PS50181">
    <property type="entry name" value="FBOX"/>
    <property type="match status" value="1"/>
</dbReference>
<dbReference type="InterPro" id="IPR017451">
    <property type="entry name" value="F-box-assoc_interact_dom"/>
</dbReference>
<dbReference type="GO" id="GO:0006508">
    <property type="term" value="P:proteolysis"/>
    <property type="evidence" value="ECO:0007669"/>
    <property type="project" value="InterPro"/>
</dbReference>
<dbReference type="InterPro" id="IPR036047">
    <property type="entry name" value="F-box-like_dom_sf"/>
</dbReference>
<reference evidence="3 5" key="1">
    <citation type="journal article" date="2011" name="Nature">
        <title>The Medicago genome provides insight into the evolution of rhizobial symbioses.</title>
        <authorList>
            <person name="Young N.D."/>
            <person name="Debelle F."/>
            <person name="Oldroyd G.E."/>
            <person name="Geurts R."/>
            <person name="Cannon S.B."/>
            <person name="Udvardi M.K."/>
            <person name="Benedito V.A."/>
            <person name="Mayer K.F."/>
            <person name="Gouzy J."/>
            <person name="Schoof H."/>
            <person name="Van de Peer Y."/>
            <person name="Proost S."/>
            <person name="Cook D.R."/>
            <person name="Meyers B.C."/>
            <person name="Spannagl M."/>
            <person name="Cheung F."/>
            <person name="De Mita S."/>
            <person name="Krishnakumar V."/>
            <person name="Gundlach H."/>
            <person name="Zhou S."/>
            <person name="Mudge J."/>
            <person name="Bharti A.K."/>
            <person name="Murray J.D."/>
            <person name="Naoumkina M.A."/>
            <person name="Rosen B."/>
            <person name="Silverstein K.A."/>
            <person name="Tang H."/>
            <person name="Rombauts S."/>
            <person name="Zhao P.X."/>
            <person name="Zhou P."/>
            <person name="Barbe V."/>
            <person name="Bardou P."/>
            <person name="Bechner M."/>
            <person name="Bellec A."/>
            <person name="Berger A."/>
            <person name="Berges H."/>
            <person name="Bidwell S."/>
            <person name="Bisseling T."/>
            <person name="Choisne N."/>
            <person name="Couloux A."/>
            <person name="Denny R."/>
            <person name="Deshpande S."/>
            <person name="Dai X."/>
            <person name="Doyle J.J."/>
            <person name="Dudez A.M."/>
            <person name="Farmer A.D."/>
            <person name="Fouteau S."/>
            <person name="Franken C."/>
            <person name="Gibelin C."/>
            <person name="Gish J."/>
            <person name="Goldstein S."/>
            <person name="Gonzalez A.J."/>
            <person name="Green P.J."/>
            <person name="Hallab A."/>
            <person name="Hartog M."/>
            <person name="Hua A."/>
            <person name="Humphray S.J."/>
            <person name="Jeong D.H."/>
            <person name="Jing Y."/>
            <person name="Jocker A."/>
            <person name="Kenton S.M."/>
            <person name="Kim D.J."/>
            <person name="Klee K."/>
            <person name="Lai H."/>
            <person name="Lang C."/>
            <person name="Lin S."/>
            <person name="Macmil S.L."/>
            <person name="Magdelenat G."/>
            <person name="Matthews L."/>
            <person name="McCorrison J."/>
            <person name="Monaghan E.L."/>
            <person name="Mun J.H."/>
            <person name="Najar F.Z."/>
            <person name="Nicholson C."/>
            <person name="Noirot C."/>
            <person name="O'Bleness M."/>
            <person name="Paule C.R."/>
            <person name="Poulain J."/>
            <person name="Prion F."/>
            <person name="Qin B."/>
            <person name="Qu C."/>
            <person name="Retzel E.F."/>
            <person name="Riddle C."/>
            <person name="Sallet E."/>
            <person name="Samain S."/>
            <person name="Samson N."/>
            <person name="Sanders I."/>
            <person name="Saurat O."/>
            <person name="Scarpelli C."/>
            <person name="Schiex T."/>
            <person name="Segurens B."/>
            <person name="Severin A.J."/>
            <person name="Sherrier D.J."/>
            <person name="Shi R."/>
            <person name="Sims S."/>
            <person name="Singer S.R."/>
            <person name="Sinharoy S."/>
            <person name="Sterck L."/>
            <person name="Viollet A."/>
            <person name="Wang B.B."/>
            <person name="Wang K."/>
            <person name="Wang M."/>
            <person name="Wang X."/>
            <person name="Warfsmann J."/>
            <person name="Weissenbach J."/>
            <person name="White D.D."/>
            <person name="White J.D."/>
            <person name="Wiley G.B."/>
            <person name="Wincker P."/>
            <person name="Xing Y."/>
            <person name="Yang L."/>
            <person name="Yao Z."/>
            <person name="Ying F."/>
            <person name="Zhai J."/>
            <person name="Zhou L."/>
            <person name="Zuber A."/>
            <person name="Denarie J."/>
            <person name="Dixon R.A."/>
            <person name="May G.D."/>
            <person name="Schwartz D.C."/>
            <person name="Rogers J."/>
            <person name="Quetier F."/>
            <person name="Town C.D."/>
            <person name="Roe B.A."/>
        </authorList>
    </citation>
    <scope>NUCLEOTIDE SEQUENCE [LARGE SCALE GENOMIC DNA]</scope>
    <source>
        <strain evidence="3">A17</strain>
        <strain evidence="4 5">cv. Jemalong A17</strain>
    </source>
</reference>
<dbReference type="SMART" id="SM00256">
    <property type="entry name" value="FBOX"/>
    <property type="match status" value="1"/>
</dbReference>
<dbReference type="PANTHER" id="PTHR32108">
    <property type="entry name" value="DNA-DIRECTED RNA POLYMERASE SUBUNIT ALPHA"/>
    <property type="match status" value="1"/>
</dbReference>
<name>G7K1M7_MEDTR</name>
<dbReference type="Gene3D" id="2.40.70.10">
    <property type="entry name" value="Acid Proteases"/>
    <property type="match status" value="1"/>
</dbReference>
<dbReference type="CDD" id="cd00303">
    <property type="entry name" value="retropepsin_like"/>
    <property type="match status" value="1"/>
</dbReference>
<evidence type="ECO:0000313" key="3">
    <source>
        <dbReference type="EMBL" id="AES97621.2"/>
    </source>
</evidence>
<feature type="compositionally biased region" description="Polar residues" evidence="1">
    <location>
        <begin position="676"/>
        <end position="689"/>
    </location>
</feature>
<proteinExistence type="predicted"/>
<dbReference type="eggNOG" id="KOG0017">
    <property type="taxonomic scope" value="Eukaryota"/>
</dbReference>